<sequence length="104" mass="11939">MSDSVRFYQRSGFELQRGGAHASFSTFRVGEQHINLRLVNRETPTQNESLVIFFVDDVDAKYQSFLDAGLMPDFEPRDAPWGERYFHICDPYGNTLSFARPIAS</sequence>
<dbReference type="Gene3D" id="3.10.180.10">
    <property type="entry name" value="2,3-Dihydroxybiphenyl 1,2-Dioxygenase, domain 1"/>
    <property type="match status" value="1"/>
</dbReference>
<dbReference type="InterPro" id="IPR037523">
    <property type="entry name" value="VOC_core"/>
</dbReference>
<reference evidence="2 3" key="1">
    <citation type="journal article" date="2022" name="Syst. Appl. Microbiol.">
        <title>Rhodopirellula aestuarii sp. nov., a novel member of the genus Rhodopirellula isolated from brackish sediments collected in the Tagus River estuary, Portugal.</title>
        <authorList>
            <person name="Vitorino I.R."/>
            <person name="Klimek D."/>
            <person name="Calusinska M."/>
            <person name="Lobo-da-Cunha A."/>
            <person name="Vasconcelos V."/>
            <person name="Lage O.M."/>
        </authorList>
    </citation>
    <scope>NUCLEOTIDE SEQUENCE [LARGE SCALE GENOMIC DNA]</scope>
    <source>
        <strain evidence="2 3">ICT_H3.1</strain>
    </source>
</reference>
<organism evidence="2 3">
    <name type="scientific">Aporhodopirellula aestuarii</name>
    <dbReference type="NCBI Taxonomy" id="2950107"/>
    <lineage>
        <taxon>Bacteria</taxon>
        <taxon>Pseudomonadati</taxon>
        <taxon>Planctomycetota</taxon>
        <taxon>Planctomycetia</taxon>
        <taxon>Pirellulales</taxon>
        <taxon>Pirellulaceae</taxon>
        <taxon>Aporhodopirellula</taxon>
    </lineage>
</organism>
<evidence type="ECO:0000313" key="3">
    <source>
        <dbReference type="Proteomes" id="UP001202961"/>
    </source>
</evidence>
<proteinExistence type="predicted"/>
<evidence type="ECO:0000259" key="1">
    <source>
        <dbReference type="PROSITE" id="PS51819"/>
    </source>
</evidence>
<protein>
    <submittedName>
        <fullName evidence="2">VOC family protein</fullName>
    </submittedName>
</protein>
<evidence type="ECO:0000313" key="2">
    <source>
        <dbReference type="EMBL" id="MCM2374102.1"/>
    </source>
</evidence>
<dbReference type="EMBL" id="JAMQBK010000078">
    <property type="protein sequence ID" value="MCM2374102.1"/>
    <property type="molecule type" value="Genomic_DNA"/>
</dbReference>
<dbReference type="InterPro" id="IPR004360">
    <property type="entry name" value="Glyas_Fos-R_dOase_dom"/>
</dbReference>
<keyword evidence="3" id="KW-1185">Reference proteome</keyword>
<comment type="caution">
    <text evidence="2">The sequence shown here is derived from an EMBL/GenBank/DDBJ whole genome shotgun (WGS) entry which is preliminary data.</text>
</comment>
<dbReference type="Proteomes" id="UP001202961">
    <property type="component" value="Unassembled WGS sequence"/>
</dbReference>
<dbReference type="SUPFAM" id="SSF54593">
    <property type="entry name" value="Glyoxalase/Bleomycin resistance protein/Dihydroxybiphenyl dioxygenase"/>
    <property type="match status" value="1"/>
</dbReference>
<name>A0ABT0UBA7_9BACT</name>
<dbReference type="InterPro" id="IPR029068">
    <property type="entry name" value="Glyas_Bleomycin-R_OHBP_Dase"/>
</dbReference>
<dbReference type="Pfam" id="PF00903">
    <property type="entry name" value="Glyoxalase"/>
    <property type="match status" value="1"/>
</dbReference>
<dbReference type="PROSITE" id="PS51819">
    <property type="entry name" value="VOC"/>
    <property type="match status" value="1"/>
</dbReference>
<accession>A0ABT0UBA7</accession>
<gene>
    <name evidence="2" type="ORF">NB063_26100</name>
</gene>
<feature type="domain" description="VOC" evidence="1">
    <location>
        <begin position="1"/>
        <end position="101"/>
    </location>
</feature>